<feature type="transmembrane region" description="Helical" evidence="14">
    <location>
        <begin position="47"/>
        <end position="63"/>
    </location>
</feature>
<feature type="transmembrane region" description="Helical" evidence="14">
    <location>
        <begin position="356"/>
        <end position="375"/>
    </location>
</feature>
<evidence type="ECO:0000256" key="9">
    <source>
        <dbReference type="ARBA" id="ARBA00022967"/>
    </source>
</evidence>
<gene>
    <name evidence="15" type="ORF">CWS72_26560</name>
</gene>
<evidence type="ECO:0000256" key="12">
    <source>
        <dbReference type="ARBA" id="ARBA00048176"/>
    </source>
</evidence>
<evidence type="ECO:0000256" key="14">
    <source>
        <dbReference type="SAM" id="Phobius"/>
    </source>
</evidence>
<dbReference type="RefSeq" id="WP_101253687.1">
    <property type="nucleotide sequence ID" value="NZ_PIUM01000057.1"/>
</dbReference>
<evidence type="ECO:0000313" key="16">
    <source>
        <dbReference type="Proteomes" id="UP000233293"/>
    </source>
</evidence>
<dbReference type="EMBL" id="PIUM01000057">
    <property type="protein sequence ID" value="PKU21462.1"/>
    <property type="molecule type" value="Genomic_DNA"/>
</dbReference>
<evidence type="ECO:0000256" key="2">
    <source>
        <dbReference type="ARBA" id="ARBA00003002"/>
    </source>
</evidence>
<keyword evidence="13" id="KW-0406">Ion transport</keyword>
<dbReference type="NCBIfam" id="TIGR01109">
    <property type="entry name" value="Na_pump_decarbB"/>
    <property type="match status" value="1"/>
</dbReference>
<keyword evidence="9" id="KW-1278">Translocase</keyword>
<evidence type="ECO:0000256" key="5">
    <source>
        <dbReference type="ARBA" id="ARBA00011869"/>
    </source>
</evidence>
<comment type="subunit">
    <text evidence="5">Heterotrimer of an alpha, a beta and a gamma subunit.</text>
</comment>
<dbReference type="PIRSF" id="PIRSF015658">
    <property type="entry name" value="MmdB_OadB"/>
    <property type="match status" value="1"/>
</dbReference>
<dbReference type="Pfam" id="PF03977">
    <property type="entry name" value="OAD_beta"/>
    <property type="match status" value="1"/>
</dbReference>
<evidence type="ECO:0000256" key="13">
    <source>
        <dbReference type="PIRNR" id="PIRNR015658"/>
    </source>
</evidence>
<dbReference type="PANTHER" id="PTHR35806:SF1">
    <property type="entry name" value="OXALOACETATE DECARBOXYLASE BETA CHAIN 2"/>
    <property type="match status" value="1"/>
</dbReference>
<feature type="transmembrane region" description="Helical" evidence="14">
    <location>
        <begin position="20"/>
        <end position="40"/>
    </location>
</feature>
<feature type="transmembrane region" description="Helical" evidence="14">
    <location>
        <begin position="169"/>
        <end position="188"/>
    </location>
</feature>
<sequence>MFEQLISFAGALEAQTGLSQFWWGNVVMIAIGAGMIYLAVSKGYEPLLLVGIGFSCIISNIPGSDLILPGGLFHYAYQGVALLIIPPLIFFGVGAMTDFGPMIANPKLVILGAAAHLGIFVALIGAKALGFTIHEAGAIGIIGGADGPMAIFVTMKLAPHLLPQVSVAAYSYMALMPLIQPPVMRLLTTHEERLITMKQTRPISRLEKIAFPIVIGVIVNLFFPPVAPLITMLMLGNLFKEVLVTDRLAKTAANDVMNIIIIILTVAIGSTMAADKFLTVKTIEIVVLGLVAFVFGTASGVVGAKIMNLFLKEKINPLLGSAGIASVPIAARVSHIVALRENKENYLIYHAMGPNLAGVFGTAISGGIMLALLGVK</sequence>
<feature type="transmembrane region" description="Helical" evidence="14">
    <location>
        <begin position="286"/>
        <end position="311"/>
    </location>
</feature>
<evidence type="ECO:0000256" key="3">
    <source>
        <dbReference type="ARBA" id="ARBA00004651"/>
    </source>
</evidence>
<dbReference type="GO" id="GO:0015451">
    <property type="term" value="F:decarboxylation-driven active transmembrane transporter activity"/>
    <property type="evidence" value="ECO:0007669"/>
    <property type="project" value="UniProtKB-EC"/>
</dbReference>
<keyword evidence="10 14" id="KW-1133">Transmembrane helix</keyword>
<dbReference type="GO" id="GO:0016829">
    <property type="term" value="F:lyase activity"/>
    <property type="evidence" value="ECO:0007669"/>
    <property type="project" value="InterPro"/>
</dbReference>
<evidence type="ECO:0000256" key="7">
    <source>
        <dbReference type="ARBA" id="ARBA00022475"/>
    </source>
</evidence>
<evidence type="ECO:0000256" key="11">
    <source>
        <dbReference type="ARBA" id="ARBA00023136"/>
    </source>
</evidence>
<evidence type="ECO:0000256" key="10">
    <source>
        <dbReference type="ARBA" id="ARBA00022989"/>
    </source>
</evidence>
<dbReference type="GO" id="GO:0006814">
    <property type="term" value="P:sodium ion transport"/>
    <property type="evidence" value="ECO:0007669"/>
    <property type="project" value="UniProtKB-UniRule"/>
</dbReference>
<dbReference type="PANTHER" id="PTHR35806">
    <property type="entry name" value="OXALOACETATE DECARBOXYLASE BETA CHAIN 2"/>
    <property type="match status" value="1"/>
</dbReference>
<dbReference type="EC" id="7.2.4.2" evidence="6"/>
<evidence type="ECO:0000256" key="1">
    <source>
        <dbReference type="ARBA" id="ARBA00001959"/>
    </source>
</evidence>
<keyword evidence="7 13" id="KW-1003">Cell membrane</keyword>
<comment type="cofactor">
    <cofactor evidence="1">
        <name>Na(+)</name>
        <dbReference type="ChEBI" id="CHEBI:29101"/>
    </cofactor>
</comment>
<evidence type="ECO:0000256" key="8">
    <source>
        <dbReference type="ARBA" id="ARBA00022692"/>
    </source>
</evidence>
<dbReference type="GO" id="GO:0005886">
    <property type="term" value="C:plasma membrane"/>
    <property type="evidence" value="ECO:0007669"/>
    <property type="project" value="UniProtKB-SubCell"/>
</dbReference>
<feature type="transmembrane region" description="Helical" evidence="14">
    <location>
        <begin position="108"/>
        <end position="126"/>
    </location>
</feature>
<evidence type="ECO:0000256" key="6">
    <source>
        <dbReference type="ARBA" id="ARBA00011957"/>
    </source>
</evidence>
<name>A0A2N3PM49_9PROT</name>
<dbReference type="Proteomes" id="UP000233293">
    <property type="component" value="Unassembled WGS sequence"/>
</dbReference>
<comment type="catalytic activity">
    <reaction evidence="12">
        <text>oxaloacetate + 2 Na(+)(in) + H(+) = pyruvate + 2 Na(+)(out) + CO2</text>
        <dbReference type="Rhea" id="RHEA:57724"/>
        <dbReference type="ChEBI" id="CHEBI:15361"/>
        <dbReference type="ChEBI" id="CHEBI:15378"/>
        <dbReference type="ChEBI" id="CHEBI:16452"/>
        <dbReference type="ChEBI" id="CHEBI:16526"/>
        <dbReference type="ChEBI" id="CHEBI:29101"/>
        <dbReference type="EC" id="7.2.4.2"/>
    </reaction>
</comment>
<dbReference type="InterPro" id="IPR005661">
    <property type="entry name" value="OadB_MmdB"/>
</dbReference>
<dbReference type="AlphaFoldDB" id="A0A2N3PM49"/>
<comment type="function">
    <text evidence="2">Catalyzes the decarboxylation of oxaloacetate coupled to Na(+) translocation.</text>
</comment>
<keyword evidence="13" id="KW-0739">Sodium transport</keyword>
<comment type="subcellular location">
    <subcellularLocation>
        <location evidence="3">Cell membrane</location>
        <topology evidence="3">Multi-pass membrane protein</topology>
    </subcellularLocation>
</comment>
<keyword evidence="13" id="KW-0813">Transport</keyword>
<reference evidence="16" key="1">
    <citation type="submission" date="2017-12" db="EMBL/GenBank/DDBJ databases">
        <title>Draft genome sequence of Telmatospirillum siberiense 26-4b1T, an acidotolerant peatland alphaproteobacterium potentially involved in sulfur cycling.</title>
        <authorList>
            <person name="Hausmann B."/>
            <person name="Pjevac P."/>
            <person name="Schreck K."/>
            <person name="Herbold C.W."/>
            <person name="Daims H."/>
            <person name="Wagner M."/>
            <person name="Pester M."/>
            <person name="Loy A."/>
        </authorList>
    </citation>
    <scope>NUCLEOTIDE SEQUENCE [LARGE SCALE GENOMIC DNA]</scope>
    <source>
        <strain evidence="16">26-4b1</strain>
    </source>
</reference>
<keyword evidence="13" id="KW-0915">Sodium</keyword>
<proteinExistence type="inferred from homology"/>
<feature type="transmembrane region" description="Helical" evidence="14">
    <location>
        <begin position="256"/>
        <end position="274"/>
    </location>
</feature>
<organism evidence="15 16">
    <name type="scientific">Telmatospirillum siberiense</name>
    <dbReference type="NCBI Taxonomy" id="382514"/>
    <lineage>
        <taxon>Bacteria</taxon>
        <taxon>Pseudomonadati</taxon>
        <taxon>Pseudomonadota</taxon>
        <taxon>Alphaproteobacteria</taxon>
        <taxon>Rhodospirillales</taxon>
        <taxon>Rhodospirillaceae</taxon>
        <taxon>Telmatospirillum</taxon>
    </lineage>
</organism>
<feature type="transmembrane region" description="Helical" evidence="14">
    <location>
        <begin position="75"/>
        <end position="96"/>
    </location>
</feature>
<comment type="similarity">
    <text evidence="4">Belongs to the GcdB/MmdB/OadB family.</text>
</comment>
<keyword evidence="16" id="KW-1185">Reference proteome</keyword>
<protein>
    <recommendedName>
        <fullName evidence="6">oxaloacetate decarboxylase (Na(+) extruding)</fullName>
        <ecNumber evidence="6">7.2.4.2</ecNumber>
    </recommendedName>
</protein>
<evidence type="ECO:0000313" key="15">
    <source>
        <dbReference type="EMBL" id="PKU21462.1"/>
    </source>
</evidence>
<dbReference type="OrthoDB" id="9783838at2"/>
<keyword evidence="11 13" id="KW-0472">Membrane</keyword>
<keyword evidence="8 14" id="KW-0812">Transmembrane</keyword>
<evidence type="ECO:0000256" key="4">
    <source>
        <dbReference type="ARBA" id="ARBA00010924"/>
    </source>
</evidence>
<accession>A0A2N3PM49</accession>
<comment type="caution">
    <text evidence="15">The sequence shown here is derived from an EMBL/GenBank/DDBJ whole genome shotgun (WGS) entry which is preliminary data.</text>
</comment>
<feature type="transmembrane region" description="Helical" evidence="14">
    <location>
        <begin position="209"/>
        <end position="236"/>
    </location>
</feature>